<protein>
    <submittedName>
        <fullName evidence="1">Uncharacterized protein</fullName>
    </submittedName>
</protein>
<proteinExistence type="predicted"/>
<comment type="caution">
    <text evidence="1">The sequence shown here is derived from an EMBL/GenBank/DDBJ whole genome shotgun (WGS) entry which is preliminary data.</text>
</comment>
<evidence type="ECO:0000313" key="1">
    <source>
        <dbReference type="EMBL" id="NBI28629.1"/>
    </source>
</evidence>
<accession>A0A6N9PYN8</accession>
<name>A0A6N9PYN8_9BACL</name>
<sequence>MKYTINLFGHNTDCILSIEDGKLELKIPDEHQKTIESYLSRVLTNYDSSGISKKDLDLEAMVKKAIEIEHNLGSHMKEPKLKLPYELKPEVKEKLIESASIQDISATQLLIKMIESKYQEVMNN</sequence>
<reference evidence="1 2" key="1">
    <citation type="submission" date="2019-01" db="EMBL/GenBank/DDBJ databases">
        <title>Chengkuizengella sp. nov., isolated from deep-sea sediment of East Pacific Ocean.</title>
        <authorList>
            <person name="Yang J."/>
            <person name="Lai Q."/>
            <person name="Shao Z."/>
        </authorList>
    </citation>
    <scope>NUCLEOTIDE SEQUENCE [LARGE SCALE GENOMIC DNA]</scope>
    <source>
        <strain evidence="1 2">YPA3-1-1</strain>
    </source>
</reference>
<keyword evidence="2" id="KW-1185">Reference proteome</keyword>
<dbReference type="Proteomes" id="UP000448943">
    <property type="component" value="Unassembled WGS sequence"/>
</dbReference>
<evidence type="ECO:0000313" key="2">
    <source>
        <dbReference type="Proteomes" id="UP000448943"/>
    </source>
</evidence>
<dbReference type="OrthoDB" id="2616279at2"/>
<dbReference type="EMBL" id="SIJB01000016">
    <property type="protein sequence ID" value="NBI28629.1"/>
    <property type="molecule type" value="Genomic_DNA"/>
</dbReference>
<gene>
    <name evidence="1" type="ORF">ERL59_06640</name>
</gene>
<organism evidence="1 2">
    <name type="scientific">Chengkuizengella marina</name>
    <dbReference type="NCBI Taxonomy" id="2507566"/>
    <lineage>
        <taxon>Bacteria</taxon>
        <taxon>Bacillati</taxon>
        <taxon>Bacillota</taxon>
        <taxon>Bacilli</taxon>
        <taxon>Bacillales</taxon>
        <taxon>Paenibacillaceae</taxon>
        <taxon>Chengkuizengella</taxon>
    </lineage>
</organism>
<dbReference type="AlphaFoldDB" id="A0A6N9PYN8"/>
<dbReference type="RefSeq" id="WP_160645424.1">
    <property type="nucleotide sequence ID" value="NZ_SIJB01000016.1"/>
</dbReference>